<dbReference type="InterPro" id="IPR027417">
    <property type="entry name" value="P-loop_NTPase"/>
</dbReference>
<evidence type="ECO:0000313" key="3">
    <source>
        <dbReference type="Proteomes" id="UP000007963"/>
    </source>
</evidence>
<feature type="region of interest" description="Disordered" evidence="1">
    <location>
        <begin position="102"/>
        <end position="130"/>
    </location>
</feature>
<proteinExistence type="predicted"/>
<reference evidence="3" key="1">
    <citation type="submission" date="2005-09" db="EMBL/GenBank/DDBJ databases">
        <title>Annotation of the Aspergillus terreus NIH2624 genome.</title>
        <authorList>
            <person name="Birren B.W."/>
            <person name="Lander E.S."/>
            <person name="Galagan J.E."/>
            <person name="Nusbaum C."/>
            <person name="Devon K."/>
            <person name="Henn M."/>
            <person name="Ma L.-J."/>
            <person name="Jaffe D.B."/>
            <person name="Butler J."/>
            <person name="Alvarez P."/>
            <person name="Gnerre S."/>
            <person name="Grabherr M."/>
            <person name="Kleber M."/>
            <person name="Mauceli E.W."/>
            <person name="Brockman W."/>
            <person name="Rounsley S."/>
            <person name="Young S.K."/>
            <person name="LaButti K."/>
            <person name="Pushparaj V."/>
            <person name="DeCaprio D."/>
            <person name="Crawford M."/>
            <person name="Koehrsen M."/>
            <person name="Engels R."/>
            <person name="Montgomery P."/>
            <person name="Pearson M."/>
            <person name="Howarth C."/>
            <person name="Larson L."/>
            <person name="Luoma S."/>
            <person name="White J."/>
            <person name="Alvarado L."/>
            <person name="Kodira C.D."/>
            <person name="Zeng Q."/>
            <person name="Oleary S."/>
            <person name="Yandava C."/>
            <person name="Denning D.W."/>
            <person name="Nierman W.C."/>
            <person name="Milne T."/>
            <person name="Madden K."/>
        </authorList>
    </citation>
    <scope>NUCLEOTIDE SEQUENCE [LARGE SCALE GENOMIC DNA]</scope>
    <source>
        <strain evidence="3">NIH 2624 / FGSC A1156</strain>
    </source>
</reference>
<dbReference type="InterPro" id="IPR040632">
    <property type="entry name" value="Sulfotransfer_4"/>
</dbReference>
<organism evidence="2 3">
    <name type="scientific">Aspergillus terreus (strain NIH 2624 / FGSC A1156)</name>
    <dbReference type="NCBI Taxonomy" id="341663"/>
    <lineage>
        <taxon>Eukaryota</taxon>
        <taxon>Fungi</taxon>
        <taxon>Dikarya</taxon>
        <taxon>Ascomycota</taxon>
        <taxon>Pezizomycotina</taxon>
        <taxon>Eurotiomycetes</taxon>
        <taxon>Eurotiomycetidae</taxon>
        <taxon>Eurotiales</taxon>
        <taxon>Aspergillaceae</taxon>
        <taxon>Aspergillus</taxon>
        <taxon>Aspergillus subgen. Circumdati</taxon>
    </lineage>
</organism>
<name>Q0C9L3_ASPTN</name>
<sequence>MGQQASTSQPGTKIQVIGAGLSRTGTASFSSALSILLEGPVYHGGTQATMGSPSEIRSWMKILRHRLTREPRDREEALKLIAKNLDGYAAVTDAPLRAADPRALGALSRRNGHLHSPGPGSLGKESQAAP</sequence>
<dbReference type="AlphaFoldDB" id="Q0C9L3"/>
<dbReference type="EMBL" id="CH476608">
    <property type="protein sequence ID" value="EAU29812.1"/>
    <property type="molecule type" value="Genomic_DNA"/>
</dbReference>
<dbReference type="STRING" id="341663.Q0C9L3"/>
<evidence type="ECO:0000256" key="1">
    <source>
        <dbReference type="SAM" id="MobiDB-lite"/>
    </source>
</evidence>
<evidence type="ECO:0000313" key="2">
    <source>
        <dbReference type="EMBL" id="EAU29812.1"/>
    </source>
</evidence>
<protein>
    <submittedName>
        <fullName evidence="2">Uncharacterized protein</fullName>
    </submittedName>
</protein>
<dbReference type="Gene3D" id="3.40.50.300">
    <property type="entry name" value="P-loop containing nucleotide triphosphate hydrolases"/>
    <property type="match status" value="1"/>
</dbReference>
<dbReference type="Pfam" id="PF17784">
    <property type="entry name" value="Sulfotransfer_4"/>
    <property type="match status" value="1"/>
</dbReference>
<dbReference type="RefSeq" id="XP_001218243.1">
    <property type="nucleotide sequence ID" value="XM_001218242.1"/>
</dbReference>
<dbReference type="Proteomes" id="UP000007963">
    <property type="component" value="Unassembled WGS sequence"/>
</dbReference>
<accession>Q0C9L3</accession>
<dbReference type="GeneID" id="4354539"/>
<dbReference type="OrthoDB" id="408152at2759"/>
<dbReference type="HOGENOM" id="CLU_1937722_0_0_1"/>
<dbReference type="VEuPathDB" id="FungiDB:ATEG_09621"/>
<gene>
    <name evidence="2" type="ORF">ATEG_09621</name>
</gene>